<dbReference type="InterPro" id="IPR005021">
    <property type="entry name" value="Terminase_largesu-like"/>
</dbReference>
<accession>A0ABN0WVT8</accession>
<comment type="caution">
    <text evidence="1">The sequence shown here is derived from an EMBL/GenBank/DDBJ whole genome shotgun (WGS) entry which is preliminary data.</text>
</comment>
<dbReference type="Proteomes" id="UP001501822">
    <property type="component" value="Unassembled WGS sequence"/>
</dbReference>
<dbReference type="Pfam" id="PF03237">
    <property type="entry name" value="Terminase_6N"/>
    <property type="match status" value="1"/>
</dbReference>
<protein>
    <recommendedName>
        <fullName evidence="3">Terminase</fullName>
    </recommendedName>
</protein>
<dbReference type="InterPro" id="IPR027417">
    <property type="entry name" value="P-loop_NTPase"/>
</dbReference>
<gene>
    <name evidence="1" type="ORF">GCM10010151_41910</name>
</gene>
<dbReference type="PANTHER" id="PTHR41287:SF1">
    <property type="entry name" value="PROTEIN YMFN"/>
    <property type="match status" value="1"/>
</dbReference>
<evidence type="ECO:0000313" key="1">
    <source>
        <dbReference type="EMBL" id="GAA0347819.1"/>
    </source>
</evidence>
<proteinExistence type="predicted"/>
<dbReference type="EMBL" id="BAAABM010000037">
    <property type="protein sequence ID" value="GAA0347819.1"/>
    <property type="molecule type" value="Genomic_DNA"/>
</dbReference>
<evidence type="ECO:0000313" key="2">
    <source>
        <dbReference type="Proteomes" id="UP001501822"/>
    </source>
</evidence>
<name>A0ABN0WVT8_9ACTN</name>
<sequence length="440" mass="48193">MPWQQHVVDVALEVDPDTGLLAYREVDLTVPRQSGKTSLILGVMVHRALGFGQRQKIVYTAQTRNDARKKWEDDHLAVLDASPLRTMYQVRKTNGNEAIKWSNGSMHGITSSTEKAGHGATLDLAVLDEAFAHEDARLEQGLSPTMITRPQPQLWVPSTAGTKRSAYLRQKVDTGRVRAELGLTESVAYFEWSAPADADPADPATWRSCMPALGHTINEAAIRAEFDRLPLAEFRRAYLNQWPDDAPDEWQVIGRDPWMALVDPDSQPSAPLAFAVDMTPDRSYTAIGVAGRRADGLLHVEVAEHKRGGGWVVERVKEMRDRWRPCAIVVDGAGPAGSLIAPLEAAGIEVIKPTARDAIQACGAFYDAVMDSGELRHRDQAPLNAALSGAAQRPLGDGWAWNRRGLSVDISPLVAVTNAAWGLATHAHLNRPRDVAANIW</sequence>
<keyword evidence="2" id="KW-1185">Reference proteome</keyword>
<dbReference type="Gene3D" id="3.40.50.300">
    <property type="entry name" value="P-loop containing nucleotide triphosphate hydrolases"/>
    <property type="match status" value="1"/>
</dbReference>
<reference evidence="1 2" key="1">
    <citation type="journal article" date="2019" name="Int. J. Syst. Evol. Microbiol.">
        <title>The Global Catalogue of Microorganisms (GCM) 10K type strain sequencing project: providing services to taxonomists for standard genome sequencing and annotation.</title>
        <authorList>
            <consortium name="The Broad Institute Genomics Platform"/>
            <consortium name="The Broad Institute Genome Sequencing Center for Infectious Disease"/>
            <person name="Wu L."/>
            <person name="Ma J."/>
        </authorList>
    </citation>
    <scope>NUCLEOTIDE SEQUENCE [LARGE SCALE GENOMIC DNA]</scope>
    <source>
        <strain evidence="1 2">JCM 3146</strain>
    </source>
</reference>
<organism evidence="1 2">
    <name type="scientific">Actinoallomurus spadix</name>
    <dbReference type="NCBI Taxonomy" id="79912"/>
    <lineage>
        <taxon>Bacteria</taxon>
        <taxon>Bacillati</taxon>
        <taxon>Actinomycetota</taxon>
        <taxon>Actinomycetes</taxon>
        <taxon>Streptosporangiales</taxon>
        <taxon>Thermomonosporaceae</taxon>
        <taxon>Actinoallomurus</taxon>
    </lineage>
</organism>
<dbReference type="PANTHER" id="PTHR41287">
    <property type="match status" value="1"/>
</dbReference>
<evidence type="ECO:0008006" key="3">
    <source>
        <dbReference type="Google" id="ProtNLM"/>
    </source>
</evidence>